<dbReference type="Pfam" id="PF01408">
    <property type="entry name" value="GFO_IDH_MocA"/>
    <property type="match status" value="1"/>
</dbReference>
<dbReference type="Gene3D" id="3.40.50.720">
    <property type="entry name" value="NAD(P)-binding Rossmann-like Domain"/>
    <property type="match status" value="1"/>
</dbReference>
<evidence type="ECO:0000259" key="4">
    <source>
        <dbReference type="Pfam" id="PF22725"/>
    </source>
</evidence>
<evidence type="ECO:0000256" key="2">
    <source>
        <dbReference type="ARBA" id="ARBA00023002"/>
    </source>
</evidence>
<gene>
    <name evidence="5" type="ORF">CF651_23425</name>
</gene>
<sequence length="377" mass="42488">MAAIRLGILGCAEIVHRAIFQPLAAVDGIEVAAIANRTRARAEQAAKRYGIAQIFDNLQDVVSSPDIDAVYIALSNELHAEWVIRAIEAGKHVLVEKPICLNRAEALRIRQAIQGREIHVLEGLMVQHHPWQQALRTLIGEETYGRLSGLSTEIYVPFKGAGQDAVSTNYRCFPEKGGGAFYDLGCYWLQFIQNLLGLETENIECAQGNSYFQGPYGCDWTFDASVTYSFPASHSLRDSKNRGPENIRRVTASFCTSFEKPYRSRHVLETEQAILTINDFFRANLGRYKISIKVEDKQGRLLQILSFEPQHYYENQLRAFRDTVICLQDSSVHGCHREEVRVRSSRLLVEALQRAGWLESIRTSAVNAAKLSTLLEQ</sequence>
<dbReference type="SUPFAM" id="SSF51735">
    <property type="entry name" value="NAD(P)-binding Rossmann-fold domains"/>
    <property type="match status" value="1"/>
</dbReference>
<feature type="domain" description="Gfo/Idh/MocA-like oxidoreductase N-terminal" evidence="3">
    <location>
        <begin position="4"/>
        <end position="115"/>
    </location>
</feature>
<dbReference type="InterPro" id="IPR000683">
    <property type="entry name" value="Gfo/Idh/MocA-like_OxRdtase_N"/>
</dbReference>
<keyword evidence="2" id="KW-0560">Oxidoreductase</keyword>
<evidence type="ECO:0000313" key="5">
    <source>
        <dbReference type="EMBL" id="OXM83865.1"/>
    </source>
</evidence>
<evidence type="ECO:0000313" key="6">
    <source>
        <dbReference type="Proteomes" id="UP000215509"/>
    </source>
</evidence>
<feature type="domain" description="GFO/IDH/MocA-like oxidoreductase" evidence="4">
    <location>
        <begin position="133"/>
        <end position="229"/>
    </location>
</feature>
<protein>
    <submittedName>
        <fullName evidence="5">Oxidoreductase</fullName>
    </submittedName>
</protein>
<dbReference type="OrthoDB" id="9783105at2"/>
<keyword evidence="6" id="KW-1185">Reference proteome</keyword>
<proteinExistence type="inferred from homology"/>
<dbReference type="Pfam" id="PF22725">
    <property type="entry name" value="GFO_IDH_MocA_C3"/>
    <property type="match status" value="1"/>
</dbReference>
<organism evidence="5 6">
    <name type="scientific">Paenibacillus rigui</name>
    <dbReference type="NCBI Taxonomy" id="554312"/>
    <lineage>
        <taxon>Bacteria</taxon>
        <taxon>Bacillati</taxon>
        <taxon>Bacillota</taxon>
        <taxon>Bacilli</taxon>
        <taxon>Bacillales</taxon>
        <taxon>Paenibacillaceae</taxon>
        <taxon>Paenibacillus</taxon>
    </lineage>
</organism>
<dbReference type="GO" id="GO:0016491">
    <property type="term" value="F:oxidoreductase activity"/>
    <property type="evidence" value="ECO:0007669"/>
    <property type="project" value="UniProtKB-KW"/>
</dbReference>
<dbReference type="EMBL" id="NMQW01000037">
    <property type="protein sequence ID" value="OXM83865.1"/>
    <property type="molecule type" value="Genomic_DNA"/>
</dbReference>
<comment type="caution">
    <text evidence="5">The sequence shown here is derived from an EMBL/GenBank/DDBJ whole genome shotgun (WGS) entry which is preliminary data.</text>
</comment>
<name>A0A229UKP0_9BACL</name>
<evidence type="ECO:0000259" key="3">
    <source>
        <dbReference type="Pfam" id="PF01408"/>
    </source>
</evidence>
<evidence type="ECO:0000256" key="1">
    <source>
        <dbReference type="ARBA" id="ARBA00010928"/>
    </source>
</evidence>
<dbReference type="SUPFAM" id="SSF55347">
    <property type="entry name" value="Glyceraldehyde-3-phosphate dehydrogenase-like, C-terminal domain"/>
    <property type="match status" value="1"/>
</dbReference>
<dbReference type="Gene3D" id="3.30.360.10">
    <property type="entry name" value="Dihydrodipicolinate Reductase, domain 2"/>
    <property type="match status" value="1"/>
</dbReference>
<dbReference type="InterPro" id="IPR055170">
    <property type="entry name" value="GFO_IDH_MocA-like_dom"/>
</dbReference>
<dbReference type="InterPro" id="IPR050984">
    <property type="entry name" value="Gfo/Idh/MocA_domain"/>
</dbReference>
<comment type="similarity">
    <text evidence="1">Belongs to the Gfo/Idh/MocA family.</text>
</comment>
<dbReference type="AlphaFoldDB" id="A0A229UKP0"/>
<reference evidence="5 6" key="1">
    <citation type="submission" date="2017-07" db="EMBL/GenBank/DDBJ databases">
        <title>Genome sequencing and assembly of Paenibacillus rigui.</title>
        <authorList>
            <person name="Mayilraj S."/>
        </authorList>
    </citation>
    <scope>NUCLEOTIDE SEQUENCE [LARGE SCALE GENOMIC DNA]</scope>
    <source>
        <strain evidence="5 6">JCM 16352</strain>
    </source>
</reference>
<dbReference type="RefSeq" id="WP_094017309.1">
    <property type="nucleotide sequence ID" value="NZ_NMQW01000037.1"/>
</dbReference>
<dbReference type="Proteomes" id="UP000215509">
    <property type="component" value="Unassembled WGS sequence"/>
</dbReference>
<dbReference type="PANTHER" id="PTHR22604:SF105">
    <property type="entry name" value="TRANS-1,2-DIHYDROBENZENE-1,2-DIOL DEHYDROGENASE"/>
    <property type="match status" value="1"/>
</dbReference>
<dbReference type="PANTHER" id="PTHR22604">
    <property type="entry name" value="OXIDOREDUCTASES"/>
    <property type="match status" value="1"/>
</dbReference>
<dbReference type="GO" id="GO:0000166">
    <property type="term" value="F:nucleotide binding"/>
    <property type="evidence" value="ECO:0007669"/>
    <property type="project" value="InterPro"/>
</dbReference>
<accession>A0A229UKP0</accession>
<dbReference type="InterPro" id="IPR036291">
    <property type="entry name" value="NAD(P)-bd_dom_sf"/>
</dbReference>